<dbReference type="PANTHER" id="PTHR46011">
    <property type="entry name" value="NUCLEAR HORMONE RECEPTOR FAMILY MEMBER NHR-86-RELATED"/>
    <property type="match status" value="1"/>
</dbReference>
<dbReference type="SUPFAM" id="SSF48508">
    <property type="entry name" value="Nuclear receptor ligand-binding domain"/>
    <property type="match status" value="1"/>
</dbReference>
<dbReference type="PROSITE" id="PS51843">
    <property type="entry name" value="NR_LBD"/>
    <property type="match status" value="1"/>
</dbReference>
<evidence type="ECO:0000313" key="7">
    <source>
        <dbReference type="WBParaSite" id="PSAMB.scaffold2979size20254.g19989.t1"/>
    </source>
</evidence>
<keyword evidence="1" id="KW-0805">Transcription regulation</keyword>
<dbReference type="InterPro" id="IPR035500">
    <property type="entry name" value="NHR-like_dom_sf"/>
</dbReference>
<evidence type="ECO:0000256" key="1">
    <source>
        <dbReference type="ARBA" id="ARBA00023015"/>
    </source>
</evidence>
<evidence type="ECO:0000259" key="5">
    <source>
        <dbReference type="PROSITE" id="PS51843"/>
    </source>
</evidence>
<organism evidence="6 7">
    <name type="scientific">Plectus sambesii</name>
    <dbReference type="NCBI Taxonomy" id="2011161"/>
    <lineage>
        <taxon>Eukaryota</taxon>
        <taxon>Metazoa</taxon>
        <taxon>Ecdysozoa</taxon>
        <taxon>Nematoda</taxon>
        <taxon>Chromadorea</taxon>
        <taxon>Plectida</taxon>
        <taxon>Plectina</taxon>
        <taxon>Plectoidea</taxon>
        <taxon>Plectidae</taxon>
        <taxon>Plectus</taxon>
    </lineage>
</organism>
<proteinExistence type="predicted"/>
<feature type="region of interest" description="Disordered" evidence="4">
    <location>
        <begin position="1"/>
        <end position="75"/>
    </location>
</feature>
<feature type="domain" description="NR LBD" evidence="5">
    <location>
        <begin position="104"/>
        <end position="357"/>
    </location>
</feature>
<keyword evidence="2" id="KW-0804">Transcription</keyword>
<dbReference type="Proteomes" id="UP000887566">
    <property type="component" value="Unplaced"/>
</dbReference>
<evidence type="ECO:0000256" key="4">
    <source>
        <dbReference type="SAM" id="MobiDB-lite"/>
    </source>
</evidence>
<keyword evidence="3" id="KW-0675">Receptor</keyword>
<dbReference type="Pfam" id="PF00104">
    <property type="entry name" value="Hormone_recep"/>
    <property type="match status" value="1"/>
</dbReference>
<dbReference type="AlphaFoldDB" id="A0A914W243"/>
<sequence>MEKCLRTGMDPSGVQPKRDPIRPNNLSATTRSVESKSSPEKSKSPIDQQSSSSSTACTEKSEEYRPTTDTRLKDQVSAPLATVPKIFSGCCPNETSIIVEISKAYQQLQEKRIKSYATIVVKGTFERATGRKYACDLDHTMKSKANEFLLCGEFVNAIGQFANLHSSIDKFDLFKKYSYPFDCIDTCYRNRKNNWIETGQLELPDGTWMDMNYLKEFYMSGEKMRMHADPDEAVRMFGPSFDQLKNELARPMRAIDITDEETFALMGLVLFDGDNKSVSMETRMHCRYIRNRLFRELMDYCIHSGGIDDGPVRFASIVLLITSANNLRSQAKEIFHMVKMFNMFDFPKIFDEAYSHE</sequence>
<protein>
    <submittedName>
        <fullName evidence="7">NR LBD domain-containing protein</fullName>
    </submittedName>
</protein>
<keyword evidence="6" id="KW-1185">Reference proteome</keyword>
<feature type="compositionally biased region" description="Low complexity" evidence="4">
    <location>
        <begin position="45"/>
        <end position="54"/>
    </location>
</feature>
<evidence type="ECO:0000313" key="6">
    <source>
        <dbReference type="Proteomes" id="UP000887566"/>
    </source>
</evidence>
<dbReference type="WBParaSite" id="PSAMB.scaffold2979size20254.g19989.t1">
    <property type="protein sequence ID" value="PSAMB.scaffold2979size20254.g19989.t1"/>
    <property type="gene ID" value="PSAMB.scaffold2979size20254.g19989"/>
</dbReference>
<dbReference type="SMART" id="SM00430">
    <property type="entry name" value="HOLI"/>
    <property type="match status" value="1"/>
</dbReference>
<accession>A0A914W243</accession>
<feature type="compositionally biased region" description="Basic and acidic residues" evidence="4">
    <location>
        <begin position="33"/>
        <end position="44"/>
    </location>
</feature>
<dbReference type="Gene3D" id="1.10.565.10">
    <property type="entry name" value="Retinoid X Receptor"/>
    <property type="match status" value="1"/>
</dbReference>
<evidence type="ECO:0000256" key="2">
    <source>
        <dbReference type="ARBA" id="ARBA00023163"/>
    </source>
</evidence>
<dbReference type="InterPro" id="IPR000536">
    <property type="entry name" value="Nucl_hrmn_rcpt_lig-bd"/>
</dbReference>
<name>A0A914W243_9BILA</name>
<evidence type="ECO:0000256" key="3">
    <source>
        <dbReference type="ARBA" id="ARBA00023170"/>
    </source>
</evidence>
<feature type="compositionally biased region" description="Basic and acidic residues" evidence="4">
    <location>
        <begin position="59"/>
        <end position="74"/>
    </location>
</feature>
<reference evidence="7" key="1">
    <citation type="submission" date="2022-11" db="UniProtKB">
        <authorList>
            <consortium name="WormBaseParasite"/>
        </authorList>
    </citation>
    <scope>IDENTIFICATION</scope>
</reference>